<feature type="chain" id="PRO_5012980869" description="Bulb-type lectin domain-containing protein" evidence="2">
    <location>
        <begin position="27"/>
        <end position="432"/>
    </location>
</feature>
<evidence type="ECO:0000313" key="4">
    <source>
        <dbReference type="EMBL" id="OQV26114.1"/>
    </source>
</evidence>
<dbReference type="AlphaFoldDB" id="A0A1W0XF61"/>
<comment type="caution">
    <text evidence="4">The sequence shown here is derived from an EMBL/GenBank/DDBJ whole genome shotgun (WGS) entry which is preliminary data.</text>
</comment>
<evidence type="ECO:0000256" key="1">
    <source>
        <dbReference type="SAM" id="Phobius"/>
    </source>
</evidence>
<keyword evidence="1" id="KW-1133">Transmembrane helix</keyword>
<reference evidence="5" key="1">
    <citation type="submission" date="2017-01" db="EMBL/GenBank/DDBJ databases">
        <title>Comparative genomics of anhydrobiosis in the tardigrade Hypsibius dujardini.</title>
        <authorList>
            <person name="Yoshida Y."/>
            <person name="Koutsovoulos G."/>
            <person name="Laetsch D."/>
            <person name="Stevens L."/>
            <person name="Kumar S."/>
            <person name="Horikawa D."/>
            <person name="Ishino K."/>
            <person name="Komine S."/>
            <person name="Tomita M."/>
            <person name="Blaxter M."/>
            <person name="Arakawa K."/>
        </authorList>
    </citation>
    <scope>NUCLEOTIDE SEQUENCE [LARGE SCALE GENOMIC DNA]</scope>
    <source>
        <strain evidence="5">Z151</strain>
    </source>
</reference>
<name>A0A1W0XF61_HYPEX</name>
<sequence length="432" mass="47828">MAKPSRSHAFAGIILPAVTILASVATDRGNVTDDAPTPNGNGTITISLIYTLRKAAKVFQAFKDSKLSVRKYAHVSGIPKSVLHRRNRDGIPQPRKFLEPGDTLLVGESLWSPTRNVQAKMQSGRNFVVIRQCDGHHIWTSGTDYPTEPPQSLVMENNGNLAMYSPHRHLLWSTDTGSPRFDGARLRLRDTRSICLESRGVCLWKSGGFALCSPDPSPSFEYAQVILKPGEKLTKARRIVYSKQRSCNLTLQADGDLVVYRACDGVAIFFVRHGASSTKNLGNGANDYISTFGLNNNGDLLWTYKDLHVGVFKDVHSHLQLRGRTDSTNADLRLRDDCRLCVYKSGACLWVASAVTYDCPVVVTTKVDEGVVIGAVFGAVAVLLLIVLGSVRFYYCISQRDHVLQFSWARFKHGSMEDDDFVGKYAEGSRRR</sequence>
<dbReference type="SMART" id="SM00108">
    <property type="entry name" value="B_lectin"/>
    <property type="match status" value="1"/>
</dbReference>
<dbReference type="SUPFAM" id="SSF51110">
    <property type="entry name" value="alpha-D-mannose-specific plant lectins"/>
    <property type="match status" value="1"/>
</dbReference>
<keyword evidence="1" id="KW-0472">Membrane</keyword>
<proteinExistence type="predicted"/>
<keyword evidence="2" id="KW-0732">Signal</keyword>
<dbReference type="InterPro" id="IPR001480">
    <property type="entry name" value="Bulb-type_lectin_dom"/>
</dbReference>
<keyword evidence="1" id="KW-0812">Transmembrane</keyword>
<protein>
    <recommendedName>
        <fullName evidence="3">Bulb-type lectin domain-containing protein</fullName>
    </recommendedName>
</protein>
<organism evidence="4 5">
    <name type="scientific">Hypsibius exemplaris</name>
    <name type="common">Freshwater tardigrade</name>
    <dbReference type="NCBI Taxonomy" id="2072580"/>
    <lineage>
        <taxon>Eukaryota</taxon>
        <taxon>Metazoa</taxon>
        <taxon>Ecdysozoa</taxon>
        <taxon>Tardigrada</taxon>
        <taxon>Eutardigrada</taxon>
        <taxon>Parachela</taxon>
        <taxon>Hypsibioidea</taxon>
        <taxon>Hypsibiidae</taxon>
        <taxon>Hypsibius</taxon>
    </lineage>
</organism>
<dbReference type="OrthoDB" id="1884773at2759"/>
<accession>A0A1W0XF61</accession>
<evidence type="ECO:0000256" key="2">
    <source>
        <dbReference type="SAM" id="SignalP"/>
    </source>
</evidence>
<dbReference type="EMBL" id="MTYJ01000001">
    <property type="protein sequence ID" value="OQV26114.1"/>
    <property type="molecule type" value="Genomic_DNA"/>
</dbReference>
<dbReference type="PROSITE" id="PS50927">
    <property type="entry name" value="BULB_LECTIN"/>
    <property type="match status" value="1"/>
</dbReference>
<feature type="signal peptide" evidence="2">
    <location>
        <begin position="1"/>
        <end position="26"/>
    </location>
</feature>
<dbReference type="InterPro" id="IPR036426">
    <property type="entry name" value="Bulb-type_lectin_dom_sf"/>
</dbReference>
<feature type="domain" description="Bulb-type lectin" evidence="3">
    <location>
        <begin position="95"/>
        <end position="209"/>
    </location>
</feature>
<evidence type="ECO:0000313" key="5">
    <source>
        <dbReference type="Proteomes" id="UP000192578"/>
    </source>
</evidence>
<feature type="transmembrane region" description="Helical" evidence="1">
    <location>
        <begin position="371"/>
        <end position="395"/>
    </location>
</feature>
<dbReference type="Proteomes" id="UP000192578">
    <property type="component" value="Unassembled WGS sequence"/>
</dbReference>
<gene>
    <name evidence="4" type="ORF">BV898_00238</name>
</gene>
<keyword evidence="5" id="KW-1185">Reference proteome</keyword>
<evidence type="ECO:0000259" key="3">
    <source>
        <dbReference type="PROSITE" id="PS50927"/>
    </source>
</evidence>
<dbReference type="Gene3D" id="2.90.10.30">
    <property type="match status" value="2"/>
</dbReference>